<evidence type="ECO:0000256" key="1">
    <source>
        <dbReference type="ARBA" id="ARBA00004496"/>
    </source>
</evidence>
<evidence type="ECO:0000313" key="4">
    <source>
        <dbReference type="EMBL" id="CAD29528.1"/>
    </source>
</evidence>
<feature type="compositionally biased region" description="Polar residues" evidence="3">
    <location>
        <begin position="331"/>
        <end position="347"/>
    </location>
</feature>
<reference evidence="4" key="1">
    <citation type="submission" date="2002-03" db="EMBL/GenBank/DDBJ databases">
        <title>Genomic evolution of the LTR-retrotransposons in hemiascomycetous yeasts.</title>
        <authorList>
            <person name="Neuveglise C."/>
            <person name="Feldmann H."/>
            <person name="Bon E."/>
            <person name="Gaillardin C."/>
            <person name="Casaregola S."/>
        </authorList>
    </citation>
    <scope>NUCLEOTIDE SEQUENCE</scope>
    <source>
        <strain evidence="4">CBS379</strain>
    </source>
</reference>
<keyword evidence="2" id="KW-0963">Cytoplasm</keyword>
<feature type="non-terminal residue" evidence="4">
    <location>
        <position position="383"/>
    </location>
</feature>
<dbReference type="InterPro" id="IPR015820">
    <property type="entry name" value="TYA"/>
</dbReference>
<feature type="region of interest" description="Disordered" evidence="3">
    <location>
        <begin position="1"/>
        <end position="56"/>
    </location>
</feature>
<evidence type="ECO:0000256" key="3">
    <source>
        <dbReference type="SAM" id="MobiDB-lite"/>
    </source>
</evidence>
<feature type="region of interest" description="Disordered" evidence="3">
    <location>
        <begin position="329"/>
        <end position="366"/>
    </location>
</feature>
<comment type="subcellular location">
    <subcellularLocation>
        <location evidence="1">Cytoplasm</location>
    </subcellularLocation>
</comment>
<dbReference type="Pfam" id="PF01021">
    <property type="entry name" value="TYA"/>
    <property type="match status" value="1"/>
</dbReference>
<proteinExistence type="predicted"/>
<dbReference type="GO" id="GO:0005737">
    <property type="term" value="C:cytoplasm"/>
    <property type="evidence" value="ECO:0007669"/>
    <property type="project" value="UniProtKB-SubCell"/>
</dbReference>
<dbReference type="EMBL" id="AJ439547">
    <property type="protein sequence ID" value="CAD29528.1"/>
    <property type="molecule type" value="Genomic_DNA"/>
</dbReference>
<feature type="compositionally biased region" description="Polar residues" evidence="3">
    <location>
        <begin position="1"/>
        <end position="25"/>
    </location>
</feature>
<organism evidence="4">
    <name type="scientific">Maudiozyma exigua</name>
    <name type="common">Yeast</name>
    <name type="synonym">Kazachstania exigua</name>
    <dbReference type="NCBI Taxonomy" id="34358"/>
    <lineage>
        <taxon>Eukaryota</taxon>
        <taxon>Fungi</taxon>
        <taxon>Dikarya</taxon>
        <taxon>Ascomycota</taxon>
        <taxon>Saccharomycotina</taxon>
        <taxon>Saccharomycetes</taxon>
        <taxon>Saccharomycetales</taxon>
        <taxon>Saccharomycetaceae</taxon>
        <taxon>Maudiozyma</taxon>
    </lineage>
</organism>
<evidence type="ECO:0000256" key="2">
    <source>
        <dbReference type="ARBA" id="ARBA00022490"/>
    </source>
</evidence>
<sequence length="383" mass="43888">MNNDQVNTNYSASAHGSAAKTSMDNNPLKGSPRTPIPGSQEPIRNPGETVNPKATPIYNEDPRIFYQKFGSPMFVNPAMFANPFQQAEFMYQQIPHWAMPNMLGHQQLPQHFTGGRIPSASSETVNESVNNNQFTQQEIAPTATLNRINDQSEFSTWIKNFIIFLRERKLEHVIPPENGQSTNSATDEEKKFITDVFKYFVSPKAYPAWFSKQSQERFIELYDVIENALYKETGYDNERSIAKELNSIYYDGKTDPFFFQKKLNNLRKKGLEIGVTTTDTILCERIVDHLSGPFKPIADNYDRNYTNISLTDLLDEIQRVYNRQIRDKTYTNKSNSNSTDYKPTTKSTLEKQVINKSTQKAASKGRNKKLFHIQDVDSSIEDL</sequence>
<name>Q8TFI6_MAUEX</name>
<protein>
    <submittedName>
        <fullName evidence="4">Gag protein</fullName>
    </submittedName>
</protein>
<accession>Q8TFI6</accession>
<dbReference type="GO" id="GO:0003723">
    <property type="term" value="F:RNA binding"/>
    <property type="evidence" value="ECO:0007669"/>
    <property type="project" value="InterPro"/>
</dbReference>
<dbReference type="AlphaFoldDB" id="Q8TFI6"/>
<gene>
    <name evidence="4" type="primary">gag</name>
</gene>